<protein>
    <submittedName>
        <fullName evidence="2">Uncharacterized protein</fullName>
    </submittedName>
</protein>
<dbReference type="AlphaFoldDB" id="A0A1B6F469"/>
<proteinExistence type="predicted"/>
<dbReference type="EMBL" id="GECZ01024769">
    <property type="protein sequence ID" value="JAS45000.1"/>
    <property type="molecule type" value="Transcribed_RNA"/>
</dbReference>
<name>A0A1B6F469_9HEMI</name>
<evidence type="ECO:0000313" key="2">
    <source>
        <dbReference type="EMBL" id="JAS45000.1"/>
    </source>
</evidence>
<gene>
    <name evidence="2" type="ORF">g.43925</name>
</gene>
<reference evidence="2" key="1">
    <citation type="submission" date="2015-11" db="EMBL/GenBank/DDBJ databases">
        <title>De novo transcriptome assembly of four potential Pierce s Disease insect vectors from Arizona vineyards.</title>
        <authorList>
            <person name="Tassone E.E."/>
        </authorList>
    </citation>
    <scope>NUCLEOTIDE SEQUENCE</scope>
</reference>
<sequence length="155" mass="17484">MITDDENVLNKIIKNYTLGQDPRHTLPVPLNDKVTEVSDLVPENKTLLTIPSPHVIHIKEINGVQKETTTESEKPVPYMEKGPQNYDIQTENITSLAITTPQNLNKTKTNDSMNKEITTEHETQVTHVETVTKTSKLPVDNVPSISIQTPQTYKR</sequence>
<feature type="non-terminal residue" evidence="2">
    <location>
        <position position="155"/>
    </location>
</feature>
<organism evidence="2">
    <name type="scientific">Cuerna arida</name>
    <dbReference type="NCBI Taxonomy" id="1464854"/>
    <lineage>
        <taxon>Eukaryota</taxon>
        <taxon>Metazoa</taxon>
        <taxon>Ecdysozoa</taxon>
        <taxon>Arthropoda</taxon>
        <taxon>Hexapoda</taxon>
        <taxon>Insecta</taxon>
        <taxon>Pterygota</taxon>
        <taxon>Neoptera</taxon>
        <taxon>Paraneoptera</taxon>
        <taxon>Hemiptera</taxon>
        <taxon>Auchenorrhyncha</taxon>
        <taxon>Membracoidea</taxon>
        <taxon>Cicadellidae</taxon>
        <taxon>Cicadellinae</taxon>
        <taxon>Proconiini</taxon>
        <taxon>Cuerna</taxon>
    </lineage>
</organism>
<evidence type="ECO:0000256" key="1">
    <source>
        <dbReference type="SAM" id="MobiDB-lite"/>
    </source>
</evidence>
<accession>A0A1B6F469</accession>
<feature type="region of interest" description="Disordered" evidence="1">
    <location>
        <begin position="63"/>
        <end position="84"/>
    </location>
</feature>